<evidence type="ECO:0000313" key="2">
    <source>
        <dbReference type="WBParaSite" id="PS1159_v2.g20198.t1"/>
    </source>
</evidence>
<dbReference type="WBParaSite" id="PS1159_v2.g20198.t1">
    <property type="protein sequence ID" value="PS1159_v2.g20198.t1"/>
    <property type="gene ID" value="PS1159_v2.g20198"/>
</dbReference>
<organism evidence="1 2">
    <name type="scientific">Panagrolaimus sp. PS1159</name>
    <dbReference type="NCBI Taxonomy" id="55785"/>
    <lineage>
        <taxon>Eukaryota</taxon>
        <taxon>Metazoa</taxon>
        <taxon>Ecdysozoa</taxon>
        <taxon>Nematoda</taxon>
        <taxon>Chromadorea</taxon>
        <taxon>Rhabditida</taxon>
        <taxon>Tylenchina</taxon>
        <taxon>Panagrolaimomorpha</taxon>
        <taxon>Panagrolaimoidea</taxon>
        <taxon>Panagrolaimidae</taxon>
        <taxon>Panagrolaimus</taxon>
    </lineage>
</organism>
<protein>
    <submittedName>
        <fullName evidence="2">Conserved oligomeric Golgi complex subunit 6</fullName>
    </submittedName>
</protein>
<sequence>MTEGKALKAEIEQLVNAQIHNDENFANGVQYLQSLLPPPQQEYEEAEEKPKRLIRPVAENRKVREILEQREMELFENFAQQFAQMNDQVQGFVSKIQSMNDICNDLSNRIQSNKEKTRDLLRKTSILQTEKKNLQAKETYLNEFFDKYSLPAEDEKALSATNDGTVNESFFRAFKKLLEVIDRVDEAVKGTPENIALNEISTNLEAKRSEAYNILFSSIQRECRLLNAEFLELKPMLYQSFEALQCKEDLFTAALDEYSNARRGYTVHAFIDALTKGNKSGTQRPIEQFSNESLRYINDMLAWIHQELENERELLGTLLKNCKAETVHGLTKKILATISEGLCQPLKLRVEQSLTRETNCVVLYRLSSLFLYYAKTFEATFGETSLLVKSLQDLHELASNMFFSSVTSTVNKILGNMTVPDYDLLPVNAINQTLLLLRDILESQNDGAFSAVLDKKEMYTKIFGLILDPLNQSIQLVSSNLSNHLDIAVYMLNCLNAIKSVIVLYQYTDNKLEMIKAQIDANEDVLVSEQASSILTNTGLIEFYRKALAHQSNQGPLSKISGMEPERIAGAIAMFNGFLEKPEGFQCHQCAKINSARSRESVQKRTFENVVGAYNVIYSKVSDPTNGYPAEMSLKTIEEVNEALAKNVL</sequence>
<evidence type="ECO:0000313" key="1">
    <source>
        <dbReference type="Proteomes" id="UP000887580"/>
    </source>
</evidence>
<accession>A0AC35FRM2</accession>
<reference evidence="2" key="1">
    <citation type="submission" date="2022-11" db="UniProtKB">
        <authorList>
            <consortium name="WormBaseParasite"/>
        </authorList>
    </citation>
    <scope>IDENTIFICATION</scope>
</reference>
<dbReference type="Proteomes" id="UP000887580">
    <property type="component" value="Unplaced"/>
</dbReference>
<name>A0AC35FRM2_9BILA</name>
<proteinExistence type="predicted"/>